<comment type="caution">
    <text evidence="1">The sequence shown here is derived from an EMBL/GenBank/DDBJ whole genome shotgun (WGS) entry which is preliminary data.</text>
</comment>
<dbReference type="AlphaFoldDB" id="A0A1Z5KGM6"/>
<dbReference type="InParanoid" id="A0A1Z5KGM6"/>
<reference evidence="1 2" key="1">
    <citation type="journal article" date="2015" name="Plant Cell">
        <title>Oil accumulation by the oleaginous diatom Fistulifera solaris as revealed by the genome and transcriptome.</title>
        <authorList>
            <person name="Tanaka T."/>
            <person name="Maeda Y."/>
            <person name="Veluchamy A."/>
            <person name="Tanaka M."/>
            <person name="Abida H."/>
            <person name="Marechal E."/>
            <person name="Bowler C."/>
            <person name="Muto M."/>
            <person name="Sunaga Y."/>
            <person name="Tanaka M."/>
            <person name="Yoshino T."/>
            <person name="Taniguchi T."/>
            <person name="Fukuda Y."/>
            <person name="Nemoto M."/>
            <person name="Matsumoto M."/>
            <person name="Wong P.S."/>
            <person name="Aburatani S."/>
            <person name="Fujibuchi W."/>
        </authorList>
    </citation>
    <scope>NUCLEOTIDE SEQUENCE [LARGE SCALE GENOMIC DNA]</scope>
    <source>
        <strain evidence="1 2">JPCC DA0580</strain>
    </source>
</reference>
<evidence type="ECO:0000313" key="1">
    <source>
        <dbReference type="EMBL" id="GAX25470.1"/>
    </source>
</evidence>
<evidence type="ECO:0000313" key="2">
    <source>
        <dbReference type="Proteomes" id="UP000198406"/>
    </source>
</evidence>
<protein>
    <submittedName>
        <fullName evidence="1">Uncharacterized protein</fullName>
    </submittedName>
</protein>
<name>A0A1Z5KGM6_FISSO</name>
<keyword evidence="2" id="KW-1185">Reference proteome</keyword>
<dbReference type="EMBL" id="BDSP01000225">
    <property type="protein sequence ID" value="GAX25470.1"/>
    <property type="molecule type" value="Genomic_DNA"/>
</dbReference>
<accession>A0A1Z5KGM6</accession>
<sequence>MEGITCEVKGDEADAIDLTSIDIVSRDIELGAQSKDDLFPSGFVVSYFDRLGELGHLNALGFRFLDATSMSTEVGGALCRVVAACPKLAQLELSYRYTYHGFIEDLFAVLETHPGLRTLRIDGYLNYRYGVRLSPLKRLLRRNRQIDVVNIPDGILRANPELKEICSTNRFFRGSQNVIGKLPSSRLALLGAAMTHNGPSDLQRTGILLNDHVDLLLEMLQDKIVDTDVTEQQ</sequence>
<dbReference type="Proteomes" id="UP000198406">
    <property type="component" value="Unassembled WGS sequence"/>
</dbReference>
<organism evidence="1 2">
    <name type="scientific">Fistulifera solaris</name>
    <name type="common">Oleaginous diatom</name>
    <dbReference type="NCBI Taxonomy" id="1519565"/>
    <lineage>
        <taxon>Eukaryota</taxon>
        <taxon>Sar</taxon>
        <taxon>Stramenopiles</taxon>
        <taxon>Ochrophyta</taxon>
        <taxon>Bacillariophyta</taxon>
        <taxon>Bacillariophyceae</taxon>
        <taxon>Bacillariophycidae</taxon>
        <taxon>Naviculales</taxon>
        <taxon>Naviculaceae</taxon>
        <taxon>Fistulifera</taxon>
    </lineage>
</organism>
<proteinExistence type="predicted"/>
<gene>
    <name evidence="1" type="ORF">FisN_12Lu011</name>
</gene>